<organism evidence="2 3">
    <name type="scientific">Lentinula lateritia</name>
    <dbReference type="NCBI Taxonomy" id="40482"/>
    <lineage>
        <taxon>Eukaryota</taxon>
        <taxon>Fungi</taxon>
        <taxon>Dikarya</taxon>
        <taxon>Basidiomycota</taxon>
        <taxon>Agaricomycotina</taxon>
        <taxon>Agaricomycetes</taxon>
        <taxon>Agaricomycetidae</taxon>
        <taxon>Agaricales</taxon>
        <taxon>Marasmiineae</taxon>
        <taxon>Omphalotaceae</taxon>
        <taxon>Lentinula</taxon>
    </lineage>
</organism>
<dbReference type="AlphaFoldDB" id="A0A9W8ZTU0"/>
<dbReference type="EMBL" id="JANVFS010000050">
    <property type="protein sequence ID" value="KAJ4465541.1"/>
    <property type="molecule type" value="Genomic_DNA"/>
</dbReference>
<accession>A0A9W8ZTU0</accession>
<name>A0A9W8ZTU0_9AGAR</name>
<feature type="region of interest" description="Disordered" evidence="1">
    <location>
        <begin position="856"/>
        <end position="937"/>
    </location>
</feature>
<gene>
    <name evidence="2" type="ORF">C8J55DRAFT_566254</name>
</gene>
<evidence type="ECO:0000313" key="2">
    <source>
        <dbReference type="EMBL" id="KAJ4465541.1"/>
    </source>
</evidence>
<comment type="caution">
    <text evidence="2">The sequence shown here is derived from an EMBL/GenBank/DDBJ whole genome shotgun (WGS) entry which is preliminary data.</text>
</comment>
<reference evidence="2" key="2">
    <citation type="journal article" date="2023" name="Proc. Natl. Acad. Sci. U.S.A.">
        <title>A global phylogenomic analysis of the shiitake genus Lentinula.</title>
        <authorList>
            <person name="Sierra-Patev S."/>
            <person name="Min B."/>
            <person name="Naranjo-Ortiz M."/>
            <person name="Looney B."/>
            <person name="Konkel Z."/>
            <person name="Slot J.C."/>
            <person name="Sakamoto Y."/>
            <person name="Steenwyk J.L."/>
            <person name="Rokas A."/>
            <person name="Carro J."/>
            <person name="Camarero S."/>
            <person name="Ferreira P."/>
            <person name="Molpeceres G."/>
            <person name="Ruiz-Duenas F.J."/>
            <person name="Serrano A."/>
            <person name="Henrissat B."/>
            <person name="Drula E."/>
            <person name="Hughes K.W."/>
            <person name="Mata J.L."/>
            <person name="Ishikawa N.K."/>
            <person name="Vargas-Isla R."/>
            <person name="Ushijima S."/>
            <person name="Smith C.A."/>
            <person name="Donoghue J."/>
            <person name="Ahrendt S."/>
            <person name="Andreopoulos W."/>
            <person name="He G."/>
            <person name="LaButti K."/>
            <person name="Lipzen A."/>
            <person name="Ng V."/>
            <person name="Riley R."/>
            <person name="Sandor L."/>
            <person name="Barry K."/>
            <person name="Martinez A.T."/>
            <person name="Xiao Y."/>
            <person name="Gibbons J.G."/>
            <person name="Terashima K."/>
            <person name="Grigoriev I.V."/>
            <person name="Hibbett D."/>
        </authorList>
    </citation>
    <scope>NUCLEOTIDE SEQUENCE</scope>
    <source>
        <strain evidence="2">Sp2 HRB7682 ss15</strain>
    </source>
</reference>
<feature type="compositionally biased region" description="Low complexity" evidence="1">
    <location>
        <begin position="865"/>
        <end position="876"/>
    </location>
</feature>
<sequence length="937" mass="106253">MPTSEDGQARYLSEYLNTVWRELKPDPELVSLRCCNMLLKRNSDLRGLVQKSYAEGNLDILKDYAYGKNDQDFPSHPRAMIYYREEFREVFDLLETMRAPLEKVVDGTTTYNSLKWNLRDESATTKDAVEHIRKLSIPCQYPDTSPLLILHESGCFQSEPILNKRLEHIFTPKQNTFLVNSSGTGKTRLLYEGLCKHWGLFFTAAVDSSDLGSVDVDLIVDEYLPYERSFTAVLRNEDATPDSKAVLTNVALAHRSFSGILLARLLTFKLYVELVAKGEFQEIHKKRWLLAQIQPYFTDGRDVFVVLQSTIRKSRASYALLDECIMQCIEDIINLFERHSPASQFFVALDEANVASQRHTLAFRSAHGPHPVLKEIIQVWHSHLHATPFTMVVAGTYIPDIYFKEDKWKEWRWISSTGAFDNIEDQRAYILKFLPHDFASSPSGQHLLHRMWVWLRGRHRMTSAYILTLLENGYQSPHYLLNRYIHMFTGFWPSDGGEFLRAESPRSCREFDGIPMKQLEHDKIRVNMQHLLMKHLIADYRFTPSPFHDIDWVTTAFGRFSDDAMACVSVDETLVLIAVAQWLFEESFLAPDLDQFISSCSFAEKPSLYDMDYVAFAVALCFKRPRIVSEVLSFSTITPPNWASQRAHLVAPRREGENAIEDTIEYSPEKASQLVFYTSISSAVLDWLKDSHGIPFCMHTREATATLYFILELEDSARICLSLQGIPNSEGEDHVESAAIRTVVDGMTPLGLLKEGDAFDEATLTGAFRAMPKRSLDIGSIGLLRTLVSLPDKVRIQGVPFDALDKYPVAALNIPTLRDAVKNISQKDVFSSIVTSIVGDLKRKAPPETFVSRTKLRLSDPTMEASSSASVAPAPSRTKAIGGRKLRSADQPQTSNPKSQGIKNRKPSAPKKASRKVETALPEPATSRYNLRPRKPR</sequence>
<feature type="compositionally biased region" description="Basic residues" evidence="1">
    <location>
        <begin position="903"/>
        <end position="914"/>
    </location>
</feature>
<proteinExistence type="predicted"/>
<reference evidence="2" key="1">
    <citation type="submission" date="2022-08" db="EMBL/GenBank/DDBJ databases">
        <authorList>
            <consortium name="DOE Joint Genome Institute"/>
            <person name="Min B."/>
            <person name="Riley R."/>
            <person name="Sierra-Patev S."/>
            <person name="Naranjo-Ortiz M."/>
            <person name="Looney B."/>
            <person name="Konkel Z."/>
            <person name="Slot J.C."/>
            <person name="Sakamoto Y."/>
            <person name="Steenwyk J.L."/>
            <person name="Rokas A."/>
            <person name="Carro J."/>
            <person name="Camarero S."/>
            <person name="Ferreira P."/>
            <person name="Molpeceres G."/>
            <person name="Ruiz-Duenas F.J."/>
            <person name="Serrano A."/>
            <person name="Henrissat B."/>
            <person name="Drula E."/>
            <person name="Hughes K.W."/>
            <person name="Mata J.L."/>
            <person name="Ishikawa N.K."/>
            <person name="Vargas-Isla R."/>
            <person name="Ushijima S."/>
            <person name="Smith C.A."/>
            <person name="Ahrendt S."/>
            <person name="Andreopoulos W."/>
            <person name="He G."/>
            <person name="Labutti K."/>
            <person name="Lipzen A."/>
            <person name="Ng V."/>
            <person name="Sandor L."/>
            <person name="Barry K."/>
            <person name="Martinez A.T."/>
            <person name="Xiao Y."/>
            <person name="Gibbons J.G."/>
            <person name="Terashima K."/>
            <person name="Hibbett D.S."/>
            <person name="Grigoriev I.V."/>
        </authorList>
    </citation>
    <scope>NUCLEOTIDE SEQUENCE</scope>
    <source>
        <strain evidence="2">Sp2 HRB7682 ss15</strain>
    </source>
</reference>
<protein>
    <submittedName>
        <fullName evidence="2">Uncharacterized protein</fullName>
    </submittedName>
</protein>
<evidence type="ECO:0000256" key="1">
    <source>
        <dbReference type="SAM" id="MobiDB-lite"/>
    </source>
</evidence>
<feature type="compositionally biased region" description="Polar residues" evidence="1">
    <location>
        <begin position="890"/>
        <end position="902"/>
    </location>
</feature>
<evidence type="ECO:0000313" key="3">
    <source>
        <dbReference type="Proteomes" id="UP001150238"/>
    </source>
</evidence>
<dbReference type="Proteomes" id="UP001150238">
    <property type="component" value="Unassembled WGS sequence"/>
</dbReference>